<evidence type="ECO:0000313" key="3">
    <source>
        <dbReference type="EMBL" id="MDQ0463404.1"/>
    </source>
</evidence>
<organism evidence="3 4">
    <name type="scientific">Caulobacter ginsengisoli</name>
    <dbReference type="NCBI Taxonomy" id="400775"/>
    <lineage>
        <taxon>Bacteria</taxon>
        <taxon>Pseudomonadati</taxon>
        <taxon>Pseudomonadota</taxon>
        <taxon>Alphaproteobacteria</taxon>
        <taxon>Caulobacterales</taxon>
        <taxon>Caulobacteraceae</taxon>
        <taxon>Caulobacter</taxon>
    </lineage>
</organism>
<name>A0ABU0IN23_9CAUL</name>
<keyword evidence="2" id="KW-0812">Transmembrane</keyword>
<keyword evidence="4" id="KW-1185">Reference proteome</keyword>
<evidence type="ECO:0000256" key="1">
    <source>
        <dbReference type="SAM" id="MobiDB-lite"/>
    </source>
</evidence>
<gene>
    <name evidence="3" type="ORF">QO010_001175</name>
</gene>
<dbReference type="EMBL" id="JAUSVS010000002">
    <property type="protein sequence ID" value="MDQ0463404.1"/>
    <property type="molecule type" value="Genomic_DNA"/>
</dbReference>
<comment type="caution">
    <text evidence="3">The sequence shown here is derived from an EMBL/GenBank/DDBJ whole genome shotgun (WGS) entry which is preliminary data.</text>
</comment>
<proteinExistence type="predicted"/>
<feature type="compositionally biased region" description="Low complexity" evidence="1">
    <location>
        <begin position="53"/>
        <end position="95"/>
    </location>
</feature>
<accession>A0ABU0IN23</accession>
<protein>
    <recommendedName>
        <fullName evidence="5">Sporulation protein</fullName>
    </recommendedName>
</protein>
<feature type="region of interest" description="Disordered" evidence="1">
    <location>
        <begin position="53"/>
        <end position="115"/>
    </location>
</feature>
<reference evidence="3 4" key="1">
    <citation type="submission" date="2023-07" db="EMBL/GenBank/DDBJ databases">
        <title>Genomic Encyclopedia of Type Strains, Phase IV (KMG-IV): sequencing the most valuable type-strain genomes for metagenomic binning, comparative biology and taxonomic classification.</title>
        <authorList>
            <person name="Goeker M."/>
        </authorList>
    </citation>
    <scope>NUCLEOTIDE SEQUENCE [LARGE SCALE GENOMIC DNA]</scope>
    <source>
        <strain evidence="3 4">DSM 18695</strain>
    </source>
</reference>
<keyword evidence="2" id="KW-1133">Transmembrane helix</keyword>
<evidence type="ECO:0000313" key="4">
    <source>
        <dbReference type="Proteomes" id="UP001228905"/>
    </source>
</evidence>
<feature type="transmembrane region" description="Helical" evidence="2">
    <location>
        <begin position="12"/>
        <end position="34"/>
    </location>
</feature>
<evidence type="ECO:0000256" key="2">
    <source>
        <dbReference type="SAM" id="Phobius"/>
    </source>
</evidence>
<keyword evidence="2" id="KW-0472">Membrane</keyword>
<sequence length="115" mass="11205">MAEKTKSGGGGFTWLISGFLLGVIATLAMLAFLARDPETPVQAQSAIVAPPVSQPVAPGAAQPAAPVLAGSPTGTDAPPAPTSSAAPSPTIAPDSENLDPDDAASAGMTSRAPSQ</sequence>
<evidence type="ECO:0008006" key="5">
    <source>
        <dbReference type="Google" id="ProtNLM"/>
    </source>
</evidence>
<dbReference type="RefSeq" id="WP_307347279.1">
    <property type="nucleotide sequence ID" value="NZ_JAUSVS010000002.1"/>
</dbReference>
<dbReference type="Proteomes" id="UP001228905">
    <property type="component" value="Unassembled WGS sequence"/>
</dbReference>